<dbReference type="Proteomes" id="UP000279600">
    <property type="component" value="Chromosome"/>
</dbReference>
<evidence type="ECO:0000313" key="2">
    <source>
        <dbReference type="EMBL" id="AZQ44561.1"/>
    </source>
</evidence>
<dbReference type="KEGG" id="noj:EJ995_10005"/>
<keyword evidence="1" id="KW-0812">Transmembrane</keyword>
<sequence length="171" mass="19728">MYNKNIKLVLAALVVAFAVYQFTRNEILTGIMLILLAGIFVFLYFKNEIILLAFLRLRKQDFEGAQKWLAKIKNPESALVTKQQGYYNYLQGLMISQTNMTKAEKYFRKAINLGLNMDQDLAVAKLNLAGIAMTKRRKREATTLLNEAKKLDKHGMLTDQVKMMKQQMKKI</sequence>
<keyword evidence="1" id="KW-1133">Transmembrane helix</keyword>
<keyword evidence="3" id="KW-1185">Reference proteome</keyword>
<evidence type="ECO:0000256" key="1">
    <source>
        <dbReference type="SAM" id="Phobius"/>
    </source>
</evidence>
<dbReference type="OrthoDB" id="1119469at2"/>
<reference evidence="2 3" key="1">
    <citation type="submission" date="2018-12" db="EMBL/GenBank/DDBJ databases">
        <title>Complete genome of Nonlabens sp. MJ115.</title>
        <authorList>
            <person name="Choi H.S."/>
            <person name="Jung J."/>
        </authorList>
    </citation>
    <scope>NUCLEOTIDE SEQUENCE [LARGE SCALE GENOMIC DNA]</scope>
    <source>
        <strain evidence="2 3">MJ115</strain>
    </source>
</reference>
<dbReference type="AlphaFoldDB" id="A0A3S9MZ79"/>
<dbReference type="InterPro" id="IPR011990">
    <property type="entry name" value="TPR-like_helical_dom_sf"/>
</dbReference>
<dbReference type="SUPFAM" id="SSF81901">
    <property type="entry name" value="HCP-like"/>
    <property type="match status" value="1"/>
</dbReference>
<organism evidence="2 3">
    <name type="scientific">Nonlabens ponticola</name>
    <dbReference type="NCBI Taxonomy" id="2496866"/>
    <lineage>
        <taxon>Bacteria</taxon>
        <taxon>Pseudomonadati</taxon>
        <taxon>Bacteroidota</taxon>
        <taxon>Flavobacteriia</taxon>
        <taxon>Flavobacteriales</taxon>
        <taxon>Flavobacteriaceae</taxon>
        <taxon>Nonlabens</taxon>
    </lineage>
</organism>
<accession>A0A3S9MZ79</accession>
<name>A0A3S9MZ79_9FLAO</name>
<dbReference type="EMBL" id="CP034549">
    <property type="protein sequence ID" value="AZQ44561.1"/>
    <property type="molecule type" value="Genomic_DNA"/>
</dbReference>
<gene>
    <name evidence="2" type="ORF">EJ995_10005</name>
</gene>
<dbReference type="RefSeq" id="WP_126448118.1">
    <property type="nucleotide sequence ID" value="NZ_CP034549.1"/>
</dbReference>
<proteinExistence type="predicted"/>
<keyword evidence="1" id="KW-0472">Membrane</keyword>
<evidence type="ECO:0000313" key="3">
    <source>
        <dbReference type="Proteomes" id="UP000279600"/>
    </source>
</evidence>
<dbReference type="Gene3D" id="1.25.40.10">
    <property type="entry name" value="Tetratricopeptide repeat domain"/>
    <property type="match status" value="1"/>
</dbReference>
<feature type="transmembrane region" description="Helical" evidence="1">
    <location>
        <begin position="31"/>
        <end position="55"/>
    </location>
</feature>
<protein>
    <submittedName>
        <fullName evidence="2">DUF2892 domain-containing protein</fullName>
    </submittedName>
</protein>